<dbReference type="EMBL" id="BQNB010020411">
    <property type="protein sequence ID" value="GJT95672.1"/>
    <property type="molecule type" value="Genomic_DNA"/>
</dbReference>
<sequence length="223" mass="23853">MKERLESTALVSFGYQQSKADYSLFTKKNAEGFTIVLVYVDDLMITGNDAEQIANLKRQLSSQFHMKDLGALHYFLGLEVTNGDSGTRVLEVEGRARENLYIQFSVSTDLSSVSHIDLQEPVSGIGTSKHQVTSSGHIGYSGHSSSANPIATNITENVSGTVVGDHGMAVQCISSTRQFNTLHISGDRNTSASVNIICGVLTPASSDGTSITVATDIAHDLPN</sequence>
<reference evidence="2" key="2">
    <citation type="submission" date="2022-01" db="EMBL/GenBank/DDBJ databases">
        <authorList>
            <person name="Yamashiro T."/>
            <person name="Shiraishi A."/>
            <person name="Satake H."/>
            <person name="Nakayama K."/>
        </authorList>
    </citation>
    <scope>NUCLEOTIDE SEQUENCE</scope>
</reference>
<evidence type="ECO:0000259" key="1">
    <source>
        <dbReference type="Pfam" id="PF07727"/>
    </source>
</evidence>
<dbReference type="SUPFAM" id="SSF56672">
    <property type="entry name" value="DNA/RNA polymerases"/>
    <property type="match status" value="1"/>
</dbReference>
<evidence type="ECO:0000313" key="2">
    <source>
        <dbReference type="EMBL" id="GJT95672.1"/>
    </source>
</evidence>
<dbReference type="InterPro" id="IPR043502">
    <property type="entry name" value="DNA/RNA_pol_sf"/>
</dbReference>
<gene>
    <name evidence="2" type="ORF">Tco_1091190</name>
</gene>
<keyword evidence="3" id="KW-1185">Reference proteome</keyword>
<feature type="domain" description="Reverse transcriptase Ty1/copia-type" evidence="1">
    <location>
        <begin position="8"/>
        <end position="89"/>
    </location>
</feature>
<protein>
    <submittedName>
        <fullName evidence="2">Retrovirus-related pol polyprotein from transposon TNT 1-94</fullName>
    </submittedName>
</protein>
<comment type="caution">
    <text evidence="2">The sequence shown here is derived from an EMBL/GenBank/DDBJ whole genome shotgun (WGS) entry which is preliminary data.</text>
</comment>
<reference evidence="2" key="1">
    <citation type="journal article" date="2022" name="Int. J. Mol. Sci.">
        <title>Draft Genome of Tanacetum Coccineum: Genomic Comparison of Closely Related Tanacetum-Family Plants.</title>
        <authorList>
            <person name="Yamashiro T."/>
            <person name="Shiraishi A."/>
            <person name="Nakayama K."/>
            <person name="Satake H."/>
        </authorList>
    </citation>
    <scope>NUCLEOTIDE SEQUENCE</scope>
</reference>
<organism evidence="2 3">
    <name type="scientific">Tanacetum coccineum</name>
    <dbReference type="NCBI Taxonomy" id="301880"/>
    <lineage>
        <taxon>Eukaryota</taxon>
        <taxon>Viridiplantae</taxon>
        <taxon>Streptophyta</taxon>
        <taxon>Embryophyta</taxon>
        <taxon>Tracheophyta</taxon>
        <taxon>Spermatophyta</taxon>
        <taxon>Magnoliopsida</taxon>
        <taxon>eudicotyledons</taxon>
        <taxon>Gunneridae</taxon>
        <taxon>Pentapetalae</taxon>
        <taxon>asterids</taxon>
        <taxon>campanulids</taxon>
        <taxon>Asterales</taxon>
        <taxon>Asteraceae</taxon>
        <taxon>Asteroideae</taxon>
        <taxon>Anthemideae</taxon>
        <taxon>Anthemidinae</taxon>
        <taxon>Tanacetum</taxon>
    </lineage>
</organism>
<evidence type="ECO:0000313" key="3">
    <source>
        <dbReference type="Proteomes" id="UP001151760"/>
    </source>
</evidence>
<dbReference type="Proteomes" id="UP001151760">
    <property type="component" value="Unassembled WGS sequence"/>
</dbReference>
<proteinExistence type="predicted"/>
<dbReference type="Pfam" id="PF07727">
    <property type="entry name" value="RVT_2"/>
    <property type="match status" value="1"/>
</dbReference>
<name>A0ABQ5I6B2_9ASTR</name>
<accession>A0ABQ5I6B2</accession>
<dbReference type="InterPro" id="IPR013103">
    <property type="entry name" value="RVT_2"/>
</dbReference>